<dbReference type="Proteomes" id="UP001333110">
    <property type="component" value="Unassembled WGS sequence"/>
</dbReference>
<evidence type="ECO:0008006" key="3">
    <source>
        <dbReference type="Google" id="ProtNLM"/>
    </source>
</evidence>
<name>A0AAN7N3F0_MYCAM</name>
<evidence type="ECO:0000313" key="1">
    <source>
        <dbReference type="EMBL" id="KAK4817119.1"/>
    </source>
</evidence>
<keyword evidence="2" id="KW-1185">Reference proteome</keyword>
<sequence length="162" mass="18137">MTFKVLLCLYTKKFADDTELGRGADMPEGRAAIQRDLDRLEKCVDRNLMKFNKGNCKVLHLGSNSLSHLYTLGTNQIENSFAEKDNQLEHRPATCPCSKDDEWVSVASRSREVILPLYSALVRPHLEHWGGLDWVLGQISSPKGLSGIGTGCPGKWLSDHPW</sequence>
<gene>
    <name evidence="1" type="ORF">QYF61_027982</name>
</gene>
<accession>A0AAN7N3F0</accession>
<protein>
    <recommendedName>
        <fullName evidence="3">Rna-directed dna polymerase from mobile element jockey-like</fullName>
    </recommendedName>
</protein>
<dbReference type="PANTHER" id="PTHR33332">
    <property type="entry name" value="REVERSE TRANSCRIPTASE DOMAIN-CONTAINING PROTEIN"/>
    <property type="match status" value="1"/>
</dbReference>
<reference evidence="1 2" key="1">
    <citation type="journal article" date="2023" name="J. Hered.">
        <title>Chromosome-level genome of the wood stork (Mycteria americana) provides insight into avian chromosome evolution.</title>
        <authorList>
            <person name="Flamio R. Jr."/>
            <person name="Ramstad K.M."/>
        </authorList>
    </citation>
    <scope>NUCLEOTIDE SEQUENCE [LARGE SCALE GENOMIC DNA]</scope>
    <source>
        <strain evidence="1">JAX WOST 10</strain>
    </source>
</reference>
<dbReference type="AlphaFoldDB" id="A0AAN7N3F0"/>
<evidence type="ECO:0000313" key="2">
    <source>
        <dbReference type="Proteomes" id="UP001333110"/>
    </source>
</evidence>
<dbReference type="EMBL" id="JAUNZN010000009">
    <property type="protein sequence ID" value="KAK4817119.1"/>
    <property type="molecule type" value="Genomic_DNA"/>
</dbReference>
<feature type="non-terminal residue" evidence="1">
    <location>
        <position position="162"/>
    </location>
</feature>
<proteinExistence type="predicted"/>
<organism evidence="1 2">
    <name type="scientific">Mycteria americana</name>
    <name type="common">Wood stork</name>
    <dbReference type="NCBI Taxonomy" id="33587"/>
    <lineage>
        <taxon>Eukaryota</taxon>
        <taxon>Metazoa</taxon>
        <taxon>Chordata</taxon>
        <taxon>Craniata</taxon>
        <taxon>Vertebrata</taxon>
        <taxon>Euteleostomi</taxon>
        <taxon>Archelosauria</taxon>
        <taxon>Archosauria</taxon>
        <taxon>Dinosauria</taxon>
        <taxon>Saurischia</taxon>
        <taxon>Theropoda</taxon>
        <taxon>Coelurosauria</taxon>
        <taxon>Aves</taxon>
        <taxon>Neognathae</taxon>
        <taxon>Neoaves</taxon>
        <taxon>Aequornithes</taxon>
        <taxon>Ciconiiformes</taxon>
        <taxon>Ciconiidae</taxon>
        <taxon>Mycteria</taxon>
    </lineage>
</organism>
<comment type="caution">
    <text evidence="1">The sequence shown here is derived from an EMBL/GenBank/DDBJ whole genome shotgun (WGS) entry which is preliminary data.</text>
</comment>